<dbReference type="PANTHER" id="PTHR43297:SF2">
    <property type="entry name" value="DIPEPTIDE TRANSPORT ATP-BINDING PROTEIN DPPD"/>
    <property type="match status" value="1"/>
</dbReference>
<evidence type="ECO:0000256" key="3">
    <source>
        <dbReference type="ARBA" id="ARBA00022448"/>
    </source>
</evidence>
<name>A0A086Y278_9RHOB</name>
<dbReference type="GO" id="GO:0016887">
    <property type="term" value="F:ATP hydrolysis activity"/>
    <property type="evidence" value="ECO:0007669"/>
    <property type="project" value="InterPro"/>
</dbReference>
<dbReference type="NCBIfam" id="NF007739">
    <property type="entry name" value="PRK10419.1"/>
    <property type="match status" value="2"/>
</dbReference>
<reference evidence="8 9" key="1">
    <citation type="submission" date="2014-03" db="EMBL/GenBank/DDBJ databases">
        <title>Genome of Haematobacter massiliensis CCUG 47968.</title>
        <authorList>
            <person name="Wang D."/>
            <person name="Wang G."/>
        </authorList>
    </citation>
    <scope>NUCLEOTIDE SEQUENCE [LARGE SCALE GENOMIC DNA]</scope>
    <source>
        <strain evidence="8 9">CCUG 47968</strain>
    </source>
</reference>
<evidence type="ECO:0000313" key="8">
    <source>
        <dbReference type="EMBL" id="KFI28378.1"/>
    </source>
</evidence>
<protein>
    <submittedName>
        <fullName evidence="8">Glutathione ABC transporter ATP-binding protein</fullName>
    </submittedName>
</protein>
<dbReference type="RefSeq" id="WP_035712072.1">
    <property type="nucleotide sequence ID" value="NZ_CAMIFG010000048.1"/>
</dbReference>
<dbReference type="InterPro" id="IPR013563">
    <property type="entry name" value="Oligopep_ABC_C"/>
</dbReference>
<keyword evidence="9" id="KW-1185">Reference proteome</keyword>
<dbReference type="InterPro" id="IPR003439">
    <property type="entry name" value="ABC_transporter-like_ATP-bd"/>
</dbReference>
<dbReference type="Pfam" id="PF08352">
    <property type="entry name" value="oligo_HPY"/>
    <property type="match status" value="2"/>
</dbReference>
<dbReference type="EMBL" id="JGYG01000008">
    <property type="protein sequence ID" value="KFI28378.1"/>
    <property type="molecule type" value="Genomic_DNA"/>
</dbReference>
<dbReference type="SUPFAM" id="SSF52540">
    <property type="entry name" value="P-loop containing nucleoside triphosphate hydrolases"/>
    <property type="match status" value="2"/>
</dbReference>
<evidence type="ECO:0000256" key="6">
    <source>
        <dbReference type="ARBA" id="ARBA00022840"/>
    </source>
</evidence>
<dbReference type="InterPro" id="IPR050388">
    <property type="entry name" value="ABC_Ni/Peptide_Import"/>
</dbReference>
<dbReference type="Gene3D" id="3.40.50.300">
    <property type="entry name" value="P-loop containing nucleotide triphosphate hydrolases"/>
    <property type="match status" value="2"/>
</dbReference>
<dbReference type="eggNOG" id="COG4172">
    <property type="taxonomic scope" value="Bacteria"/>
</dbReference>
<evidence type="ECO:0000313" key="9">
    <source>
        <dbReference type="Proteomes" id="UP000028826"/>
    </source>
</evidence>
<dbReference type="GO" id="GO:0055085">
    <property type="term" value="P:transmembrane transport"/>
    <property type="evidence" value="ECO:0007669"/>
    <property type="project" value="UniProtKB-ARBA"/>
</dbReference>
<keyword evidence="4" id="KW-1003">Cell membrane</keyword>
<evidence type="ECO:0000256" key="1">
    <source>
        <dbReference type="ARBA" id="ARBA00004417"/>
    </source>
</evidence>
<keyword evidence="3" id="KW-0813">Transport</keyword>
<dbReference type="FunFam" id="3.40.50.300:FF:000016">
    <property type="entry name" value="Oligopeptide ABC transporter ATP-binding component"/>
    <property type="match status" value="2"/>
</dbReference>
<dbReference type="InterPro" id="IPR017871">
    <property type="entry name" value="ABC_transporter-like_CS"/>
</dbReference>
<evidence type="ECO:0000256" key="4">
    <source>
        <dbReference type="ARBA" id="ARBA00022475"/>
    </source>
</evidence>
<comment type="subcellular location">
    <subcellularLocation>
        <location evidence="1">Cell inner membrane</location>
        <topology evidence="1">Peripheral membrane protein</topology>
    </subcellularLocation>
</comment>
<dbReference type="PROSITE" id="PS00211">
    <property type="entry name" value="ABC_TRANSPORTER_1"/>
    <property type="match status" value="2"/>
</dbReference>
<dbReference type="NCBIfam" id="NF008453">
    <property type="entry name" value="PRK11308.1"/>
    <property type="match status" value="2"/>
</dbReference>
<dbReference type="Proteomes" id="UP000028826">
    <property type="component" value="Unassembled WGS sequence"/>
</dbReference>
<proteinExistence type="inferred from homology"/>
<dbReference type="GO" id="GO:0005524">
    <property type="term" value="F:ATP binding"/>
    <property type="evidence" value="ECO:0007669"/>
    <property type="project" value="UniProtKB-KW"/>
</dbReference>
<dbReference type="PANTHER" id="PTHR43297">
    <property type="entry name" value="OLIGOPEPTIDE TRANSPORT ATP-BINDING PROTEIN APPD"/>
    <property type="match status" value="1"/>
</dbReference>
<keyword evidence="7" id="KW-0472">Membrane</keyword>
<dbReference type="InterPro" id="IPR027417">
    <property type="entry name" value="P-loop_NTPase"/>
</dbReference>
<dbReference type="CDD" id="cd03257">
    <property type="entry name" value="ABC_NikE_OppD_transporters"/>
    <property type="match status" value="2"/>
</dbReference>
<comment type="similarity">
    <text evidence="2">Belongs to the ABC transporter superfamily.</text>
</comment>
<dbReference type="PROSITE" id="PS50893">
    <property type="entry name" value="ABC_TRANSPORTER_2"/>
    <property type="match status" value="2"/>
</dbReference>
<dbReference type="InterPro" id="IPR003593">
    <property type="entry name" value="AAA+_ATPase"/>
</dbReference>
<keyword evidence="5" id="KW-0547">Nucleotide-binding</keyword>
<dbReference type="STRING" id="195105.CN97_19080"/>
<accession>A0A086Y278</accession>
<dbReference type="GO" id="GO:0015833">
    <property type="term" value="P:peptide transport"/>
    <property type="evidence" value="ECO:0007669"/>
    <property type="project" value="InterPro"/>
</dbReference>
<comment type="caution">
    <text evidence="8">The sequence shown here is derived from an EMBL/GenBank/DDBJ whole genome shotgun (WGS) entry which is preliminary data.</text>
</comment>
<evidence type="ECO:0000256" key="2">
    <source>
        <dbReference type="ARBA" id="ARBA00005417"/>
    </source>
</evidence>
<sequence length="590" mass="65279">MTMYEPLLSIQNLEIAFGPERTPVIHDLSLRLDRGEIMALVGESGSGKSVAVRSVMRLIDQQGGYVTGGRILLASARQEPVDLATLDERHMRRIRGARIAMIFQDPMTSLNPVLTVGAQLVEAVRQHQLSDDASAKSKAITMLEKVRITDPLRRFDQFPHELSGGMRQRVMIAMALICEPNILIADEPTTALDVTVQAEILALIRSLQQETDMGVLFITHDMGVVAEIADRVAVMRHGRIVEEGSVRQVFDAPAHEYTRKLLDAAPKFRQATTTARPTASAHVPPVLSVSHLSARFPVRSRILRRHIANLHAVEDVSFDLYPHETVAIIGESGCGKSSLAKSLLRLIPTQEGRALLAGRDLLSLGSQALRAARKDIQMIFQDPYAALDPRMSVRQILSEPLRISGLAVEEETLQALVDRVDLPQDSLDRYPHQFSGGQRQRICIARALILRPKVLIADEPVSALDVAIQAQILSLLEDLKRTEDLALLFISHDMAVVERVADRILVMYRGMIVEQGPAQAVLSRPAHPYTRRLLEAVPVSHPAERFTRAASPMATAAPVYPLGTTIEPIRWQTVGPNHMLRVEDPDLPLH</sequence>
<organism evidence="8 9">
    <name type="scientific">Haematobacter massiliensis</name>
    <dbReference type="NCBI Taxonomy" id="195105"/>
    <lineage>
        <taxon>Bacteria</taxon>
        <taxon>Pseudomonadati</taxon>
        <taxon>Pseudomonadota</taxon>
        <taxon>Alphaproteobacteria</taxon>
        <taxon>Rhodobacterales</taxon>
        <taxon>Paracoccaceae</taxon>
        <taxon>Haematobacter</taxon>
    </lineage>
</organism>
<dbReference type="AlphaFoldDB" id="A0A086Y278"/>
<keyword evidence="6 8" id="KW-0067">ATP-binding</keyword>
<dbReference type="GO" id="GO:0005886">
    <property type="term" value="C:plasma membrane"/>
    <property type="evidence" value="ECO:0007669"/>
    <property type="project" value="UniProtKB-SubCell"/>
</dbReference>
<dbReference type="Pfam" id="PF00005">
    <property type="entry name" value="ABC_tran"/>
    <property type="match status" value="2"/>
</dbReference>
<dbReference type="SMART" id="SM00382">
    <property type="entry name" value="AAA"/>
    <property type="match status" value="2"/>
</dbReference>
<evidence type="ECO:0000256" key="5">
    <source>
        <dbReference type="ARBA" id="ARBA00022741"/>
    </source>
</evidence>
<dbReference type="OrthoDB" id="9802264at2"/>
<evidence type="ECO:0000256" key="7">
    <source>
        <dbReference type="ARBA" id="ARBA00023136"/>
    </source>
</evidence>
<gene>
    <name evidence="8" type="ORF">CN97_19080</name>
</gene>